<dbReference type="Gene3D" id="3.40.50.20">
    <property type="match status" value="1"/>
</dbReference>
<dbReference type="PROSITE" id="PS50975">
    <property type="entry name" value="ATP_GRASP"/>
    <property type="match status" value="1"/>
</dbReference>
<sequence length="369" mass="41216">MKKLAIIGASYLQLPLVKKAKAMGIETHCFAWDEGAVCREVADFFYPISILDKEAILLECEKIQIDGITTIATDMAMPSISHVAERLNLTGNSYETALNTTDKWRMRNVFFQSGCAIPNFRVTDKPENNQLNFDFPVIVKPIDRSGSRGVKKVNSQNELSEAIAVALEESISNRAIIENFIEGREVSVESISWKGEHYILAITDKVTTGAPHFVELAHHQPSLLSSEIQEKIITETLKALTSLNVEYGAGHTEIKIDENGEVYIIEVGARMGGDFIGSDLVELSTGYDFIQGVIEIALGNFSVPVLRQKNSSGVYFLCKETAPLLSYFETNNEFDVEKKIQNKNLKYISNSNDRSGYLIYQSIKRQELL</sequence>
<evidence type="ECO:0000259" key="5">
    <source>
        <dbReference type="PROSITE" id="PS50975"/>
    </source>
</evidence>
<dbReference type="AlphaFoldDB" id="V6S079"/>
<dbReference type="GO" id="GO:0005524">
    <property type="term" value="F:ATP binding"/>
    <property type="evidence" value="ECO:0007669"/>
    <property type="project" value="UniProtKB-UniRule"/>
</dbReference>
<dbReference type="InterPro" id="IPR011761">
    <property type="entry name" value="ATP-grasp"/>
</dbReference>
<name>V6S079_9FLAO</name>
<accession>V6S079</accession>
<dbReference type="PANTHER" id="PTHR43585">
    <property type="entry name" value="FUMIPYRROLE BIOSYNTHESIS PROTEIN C"/>
    <property type="match status" value="1"/>
</dbReference>
<evidence type="ECO:0000256" key="3">
    <source>
        <dbReference type="ARBA" id="ARBA00022840"/>
    </source>
</evidence>
<evidence type="ECO:0000313" key="7">
    <source>
        <dbReference type="Proteomes" id="UP000030149"/>
    </source>
</evidence>
<evidence type="ECO:0000313" key="6">
    <source>
        <dbReference type="EMBL" id="KGO93103.1"/>
    </source>
</evidence>
<gene>
    <name evidence="6" type="ORF">Q767_15080</name>
</gene>
<keyword evidence="7" id="KW-1185">Reference proteome</keyword>
<dbReference type="InterPro" id="IPR013815">
    <property type="entry name" value="ATP_grasp_subdomain_1"/>
</dbReference>
<evidence type="ECO:0000256" key="2">
    <source>
        <dbReference type="ARBA" id="ARBA00022741"/>
    </source>
</evidence>
<dbReference type="Proteomes" id="UP000030149">
    <property type="component" value="Unassembled WGS sequence"/>
</dbReference>
<comment type="caution">
    <text evidence="6">The sequence shown here is derived from an EMBL/GenBank/DDBJ whole genome shotgun (WGS) entry which is preliminary data.</text>
</comment>
<evidence type="ECO:0000256" key="4">
    <source>
        <dbReference type="PROSITE-ProRule" id="PRU00409"/>
    </source>
</evidence>
<dbReference type="OrthoDB" id="9803907at2"/>
<dbReference type="GO" id="GO:0046872">
    <property type="term" value="F:metal ion binding"/>
    <property type="evidence" value="ECO:0007669"/>
    <property type="project" value="InterPro"/>
</dbReference>
<dbReference type="eggNOG" id="COG1181">
    <property type="taxonomic scope" value="Bacteria"/>
</dbReference>
<proteinExistence type="predicted"/>
<organism evidence="6 7">
    <name type="scientific">Flavobacterium enshiense DK69</name>
    <dbReference type="NCBI Taxonomy" id="1107311"/>
    <lineage>
        <taxon>Bacteria</taxon>
        <taxon>Pseudomonadati</taxon>
        <taxon>Bacteroidota</taxon>
        <taxon>Flavobacteriia</taxon>
        <taxon>Flavobacteriales</taxon>
        <taxon>Flavobacteriaceae</taxon>
        <taxon>Flavobacterium</taxon>
    </lineage>
</organism>
<feature type="domain" description="ATP-grasp" evidence="5">
    <location>
        <begin position="107"/>
        <end position="298"/>
    </location>
</feature>
<dbReference type="GO" id="GO:0016874">
    <property type="term" value="F:ligase activity"/>
    <property type="evidence" value="ECO:0007669"/>
    <property type="project" value="UniProtKB-KW"/>
</dbReference>
<dbReference type="STRING" id="1107311.Q767_15080"/>
<dbReference type="PANTHER" id="PTHR43585:SF2">
    <property type="entry name" value="ATP-GRASP ENZYME FSQD"/>
    <property type="match status" value="1"/>
</dbReference>
<dbReference type="InterPro" id="IPR016185">
    <property type="entry name" value="PreATP-grasp_dom_sf"/>
</dbReference>
<dbReference type="SUPFAM" id="SSF56059">
    <property type="entry name" value="Glutathione synthetase ATP-binding domain-like"/>
    <property type="match status" value="1"/>
</dbReference>
<keyword evidence="2 4" id="KW-0547">Nucleotide-binding</keyword>
<dbReference type="Gene3D" id="3.30.1490.20">
    <property type="entry name" value="ATP-grasp fold, A domain"/>
    <property type="match status" value="1"/>
</dbReference>
<reference evidence="6 7" key="2">
    <citation type="journal article" date="2015" name="Stand. Genomic Sci.">
        <title>High quality draft genomic sequence of Flavobacterium enshiense DK69(T) and comparison among Flavobacterium genomes.</title>
        <authorList>
            <person name="Zeng Z."/>
            <person name="Chen C."/>
            <person name="Du H."/>
            <person name="Wang G."/>
            <person name="Li M."/>
        </authorList>
    </citation>
    <scope>NUCLEOTIDE SEQUENCE [LARGE SCALE GENOMIC DNA]</scope>
    <source>
        <strain evidence="6 7">DK69</strain>
    </source>
</reference>
<evidence type="ECO:0000256" key="1">
    <source>
        <dbReference type="ARBA" id="ARBA00022598"/>
    </source>
</evidence>
<keyword evidence="1" id="KW-0436">Ligase</keyword>
<dbReference type="InterPro" id="IPR052032">
    <property type="entry name" value="ATP-dep_AA_Ligase"/>
</dbReference>
<dbReference type="SUPFAM" id="SSF52440">
    <property type="entry name" value="PreATP-grasp domain"/>
    <property type="match status" value="1"/>
</dbReference>
<dbReference type="Pfam" id="PF13535">
    <property type="entry name" value="ATP-grasp_4"/>
    <property type="match status" value="1"/>
</dbReference>
<keyword evidence="3 4" id="KW-0067">ATP-binding</keyword>
<protein>
    <recommendedName>
        <fullName evidence="5">ATP-grasp domain-containing protein</fullName>
    </recommendedName>
</protein>
<dbReference type="RefSeq" id="WP_023574982.1">
    <property type="nucleotide sequence ID" value="NZ_AVCS01000032.1"/>
</dbReference>
<dbReference type="Gene3D" id="3.30.470.20">
    <property type="entry name" value="ATP-grasp fold, B domain"/>
    <property type="match status" value="1"/>
</dbReference>
<dbReference type="PATRIC" id="fig|1107311.3.peg.2996"/>
<dbReference type="EMBL" id="JRLZ01000021">
    <property type="protein sequence ID" value="KGO93103.1"/>
    <property type="molecule type" value="Genomic_DNA"/>
</dbReference>
<reference evidence="7" key="1">
    <citation type="submission" date="2013-09" db="EMBL/GenBank/DDBJ databases">
        <authorList>
            <person name="Zeng Z."/>
            <person name="Chen C."/>
        </authorList>
    </citation>
    <scope>NUCLEOTIDE SEQUENCE [LARGE SCALE GENOMIC DNA]</scope>
    <source>
        <strain evidence="7">DK69</strain>
    </source>
</reference>